<proteinExistence type="predicted"/>
<gene>
    <name evidence="1" type="ORF">RHMOL_Rhmol10G0050300</name>
</gene>
<dbReference type="Proteomes" id="UP001062846">
    <property type="component" value="Chromosome 10"/>
</dbReference>
<evidence type="ECO:0000313" key="1">
    <source>
        <dbReference type="EMBL" id="KAI8533945.1"/>
    </source>
</evidence>
<dbReference type="EMBL" id="CM046397">
    <property type="protein sequence ID" value="KAI8533945.1"/>
    <property type="molecule type" value="Genomic_DNA"/>
</dbReference>
<keyword evidence="2" id="KW-1185">Reference proteome</keyword>
<sequence length="232" mass="24919">MSMQAVPGCDMAGVVVEKGSGVTKFDIGDEVYANIQDSSSEDGRLKQLGTLAEYIAVEENIVAKKPENISFEEAASLPLAVQTAMEGFKTGGFKEGQTVFVVGGAGGVGTLAVQLAKHFYEASLVVAMTSTAKVEFVRSLGKVVDYTKTRNEEVEDKFDLLYDAIGYTAMYATRGSRDVNCCLIPESPFYLKGPGRLFDYIEKRLKENGHMVIVIAEGAGQQINGVGGIEYA</sequence>
<reference evidence="1" key="1">
    <citation type="submission" date="2022-02" db="EMBL/GenBank/DDBJ databases">
        <title>Plant Genome Project.</title>
        <authorList>
            <person name="Zhang R.-G."/>
        </authorList>
    </citation>
    <scope>NUCLEOTIDE SEQUENCE</scope>
    <source>
        <strain evidence="1">AT1</strain>
    </source>
</reference>
<name>A0ACC0LZ59_RHOML</name>
<organism evidence="1 2">
    <name type="scientific">Rhododendron molle</name>
    <name type="common">Chinese azalea</name>
    <name type="synonym">Azalea mollis</name>
    <dbReference type="NCBI Taxonomy" id="49168"/>
    <lineage>
        <taxon>Eukaryota</taxon>
        <taxon>Viridiplantae</taxon>
        <taxon>Streptophyta</taxon>
        <taxon>Embryophyta</taxon>
        <taxon>Tracheophyta</taxon>
        <taxon>Spermatophyta</taxon>
        <taxon>Magnoliopsida</taxon>
        <taxon>eudicotyledons</taxon>
        <taxon>Gunneridae</taxon>
        <taxon>Pentapetalae</taxon>
        <taxon>asterids</taxon>
        <taxon>Ericales</taxon>
        <taxon>Ericaceae</taxon>
        <taxon>Ericoideae</taxon>
        <taxon>Rhodoreae</taxon>
        <taxon>Rhododendron</taxon>
    </lineage>
</organism>
<accession>A0ACC0LZ59</accession>
<evidence type="ECO:0000313" key="2">
    <source>
        <dbReference type="Proteomes" id="UP001062846"/>
    </source>
</evidence>
<comment type="caution">
    <text evidence="1">The sequence shown here is derived from an EMBL/GenBank/DDBJ whole genome shotgun (WGS) entry which is preliminary data.</text>
</comment>
<protein>
    <submittedName>
        <fullName evidence="1">Uncharacterized protein</fullName>
    </submittedName>
</protein>